<keyword evidence="4" id="KW-1185">Reference proteome</keyword>
<evidence type="ECO:0000256" key="1">
    <source>
        <dbReference type="SAM" id="MobiDB-lite"/>
    </source>
</evidence>
<dbReference type="EMBL" id="JH993117">
    <property type="protein sequence ID" value="EKX34154.1"/>
    <property type="molecule type" value="Genomic_DNA"/>
</dbReference>
<name>L1IE20_GUITC</name>
<dbReference type="PaxDb" id="55529-EKX34154"/>
<feature type="compositionally biased region" description="Basic residues" evidence="1">
    <location>
        <begin position="160"/>
        <end position="169"/>
    </location>
</feature>
<dbReference type="KEGG" id="gtt:GUITHDRAFT_147410"/>
<protein>
    <submittedName>
        <fullName evidence="2 3">Uncharacterized protein</fullName>
    </submittedName>
</protein>
<dbReference type="GeneID" id="17290892"/>
<evidence type="ECO:0000313" key="3">
    <source>
        <dbReference type="EnsemblProtists" id="EKX34154"/>
    </source>
</evidence>
<reference evidence="4" key="2">
    <citation type="submission" date="2012-11" db="EMBL/GenBank/DDBJ databases">
        <authorList>
            <person name="Kuo A."/>
            <person name="Curtis B.A."/>
            <person name="Tanifuji G."/>
            <person name="Burki F."/>
            <person name="Gruber A."/>
            <person name="Irimia M."/>
            <person name="Maruyama S."/>
            <person name="Arias M.C."/>
            <person name="Ball S.G."/>
            <person name="Gile G.H."/>
            <person name="Hirakawa Y."/>
            <person name="Hopkins J.F."/>
            <person name="Rensing S.A."/>
            <person name="Schmutz J."/>
            <person name="Symeonidi A."/>
            <person name="Elias M."/>
            <person name="Eveleigh R.J."/>
            <person name="Herman E.K."/>
            <person name="Klute M.J."/>
            <person name="Nakayama T."/>
            <person name="Obornik M."/>
            <person name="Reyes-Prieto A."/>
            <person name="Armbrust E.V."/>
            <person name="Aves S.J."/>
            <person name="Beiko R.G."/>
            <person name="Coutinho P."/>
            <person name="Dacks J.B."/>
            <person name="Durnford D.G."/>
            <person name="Fast N.M."/>
            <person name="Green B.R."/>
            <person name="Grisdale C."/>
            <person name="Hempe F."/>
            <person name="Henrissat B."/>
            <person name="Hoppner M.P."/>
            <person name="Ishida K.-I."/>
            <person name="Kim E."/>
            <person name="Koreny L."/>
            <person name="Kroth P.G."/>
            <person name="Liu Y."/>
            <person name="Malik S.-B."/>
            <person name="Maier U.G."/>
            <person name="McRose D."/>
            <person name="Mock T."/>
            <person name="Neilson J.A."/>
            <person name="Onodera N.T."/>
            <person name="Poole A.M."/>
            <person name="Pritham E.J."/>
            <person name="Richards T.A."/>
            <person name="Rocap G."/>
            <person name="Roy S.W."/>
            <person name="Sarai C."/>
            <person name="Schaack S."/>
            <person name="Shirato S."/>
            <person name="Slamovits C.H."/>
            <person name="Spencer D.F."/>
            <person name="Suzuki S."/>
            <person name="Worden A.Z."/>
            <person name="Zauner S."/>
            <person name="Barry K."/>
            <person name="Bell C."/>
            <person name="Bharti A.K."/>
            <person name="Crow J.A."/>
            <person name="Grimwood J."/>
            <person name="Kramer R."/>
            <person name="Lindquist E."/>
            <person name="Lucas S."/>
            <person name="Salamov A."/>
            <person name="McFadden G.I."/>
            <person name="Lane C.E."/>
            <person name="Keeling P.J."/>
            <person name="Gray M.W."/>
            <person name="Grigoriev I.V."/>
            <person name="Archibald J.M."/>
        </authorList>
    </citation>
    <scope>NUCLEOTIDE SEQUENCE</scope>
    <source>
        <strain evidence="4">CCMP2712</strain>
    </source>
</reference>
<dbReference type="RefSeq" id="XP_005821134.1">
    <property type="nucleotide sequence ID" value="XM_005821077.1"/>
</dbReference>
<evidence type="ECO:0000313" key="2">
    <source>
        <dbReference type="EMBL" id="EKX34154.1"/>
    </source>
</evidence>
<gene>
    <name evidence="2" type="ORF">GUITHDRAFT_147410</name>
</gene>
<organism evidence="2">
    <name type="scientific">Guillardia theta (strain CCMP2712)</name>
    <name type="common">Cryptophyte</name>
    <dbReference type="NCBI Taxonomy" id="905079"/>
    <lineage>
        <taxon>Eukaryota</taxon>
        <taxon>Cryptophyceae</taxon>
        <taxon>Pyrenomonadales</taxon>
        <taxon>Geminigeraceae</taxon>
        <taxon>Guillardia</taxon>
    </lineage>
</organism>
<feature type="region of interest" description="Disordered" evidence="1">
    <location>
        <begin position="160"/>
        <end position="185"/>
    </location>
</feature>
<proteinExistence type="predicted"/>
<dbReference type="Proteomes" id="UP000011087">
    <property type="component" value="Unassembled WGS sequence"/>
</dbReference>
<dbReference type="EnsemblProtists" id="EKX34154">
    <property type="protein sequence ID" value="EKX34154"/>
    <property type="gene ID" value="GUITHDRAFT_147410"/>
</dbReference>
<dbReference type="AlphaFoldDB" id="L1IE20"/>
<sequence length="234" mass="25621">MTLYIPKTDVRKLTLGLQPGAEAHWVWRGTRVELEIEDYTAGGSSRTCSRIRLWGGEANVWEATQLVKAGGGGGGGGGGVGAKGQQIKKLLARSQLDEQYLACGLAVPAFIERVRNTETVSADALLTDRLRVRSKHRASEHTRGCGLVLLPQDFDANFHGRTHGNKRKKVEMEGKEKRKGERKDRERAAFFAQADAAEKAADALLGRQRPGVIIGPLPGGFDPCVMWDVTRYEL</sequence>
<accession>L1IE20</accession>
<reference evidence="3" key="3">
    <citation type="submission" date="2016-03" db="UniProtKB">
        <authorList>
            <consortium name="EnsemblProtists"/>
        </authorList>
    </citation>
    <scope>IDENTIFICATION</scope>
</reference>
<feature type="compositionally biased region" description="Basic and acidic residues" evidence="1">
    <location>
        <begin position="170"/>
        <end position="185"/>
    </location>
</feature>
<evidence type="ECO:0000313" key="4">
    <source>
        <dbReference type="Proteomes" id="UP000011087"/>
    </source>
</evidence>
<dbReference type="HOGENOM" id="CLU_1186916_0_0_1"/>
<reference evidence="2 4" key="1">
    <citation type="journal article" date="2012" name="Nature">
        <title>Algal genomes reveal evolutionary mosaicism and the fate of nucleomorphs.</title>
        <authorList>
            <consortium name="DOE Joint Genome Institute"/>
            <person name="Curtis B.A."/>
            <person name="Tanifuji G."/>
            <person name="Burki F."/>
            <person name="Gruber A."/>
            <person name="Irimia M."/>
            <person name="Maruyama S."/>
            <person name="Arias M.C."/>
            <person name="Ball S.G."/>
            <person name="Gile G.H."/>
            <person name="Hirakawa Y."/>
            <person name="Hopkins J.F."/>
            <person name="Kuo A."/>
            <person name="Rensing S.A."/>
            <person name="Schmutz J."/>
            <person name="Symeonidi A."/>
            <person name="Elias M."/>
            <person name="Eveleigh R.J."/>
            <person name="Herman E.K."/>
            <person name="Klute M.J."/>
            <person name="Nakayama T."/>
            <person name="Obornik M."/>
            <person name="Reyes-Prieto A."/>
            <person name="Armbrust E.V."/>
            <person name="Aves S.J."/>
            <person name="Beiko R.G."/>
            <person name="Coutinho P."/>
            <person name="Dacks J.B."/>
            <person name="Durnford D.G."/>
            <person name="Fast N.M."/>
            <person name="Green B.R."/>
            <person name="Grisdale C.J."/>
            <person name="Hempel F."/>
            <person name="Henrissat B."/>
            <person name="Hoppner M.P."/>
            <person name="Ishida K."/>
            <person name="Kim E."/>
            <person name="Koreny L."/>
            <person name="Kroth P.G."/>
            <person name="Liu Y."/>
            <person name="Malik S.B."/>
            <person name="Maier U.G."/>
            <person name="McRose D."/>
            <person name="Mock T."/>
            <person name="Neilson J.A."/>
            <person name="Onodera N.T."/>
            <person name="Poole A.M."/>
            <person name="Pritham E.J."/>
            <person name="Richards T.A."/>
            <person name="Rocap G."/>
            <person name="Roy S.W."/>
            <person name="Sarai C."/>
            <person name="Schaack S."/>
            <person name="Shirato S."/>
            <person name="Slamovits C.H."/>
            <person name="Spencer D.F."/>
            <person name="Suzuki S."/>
            <person name="Worden A.Z."/>
            <person name="Zauner S."/>
            <person name="Barry K."/>
            <person name="Bell C."/>
            <person name="Bharti A.K."/>
            <person name="Crow J.A."/>
            <person name="Grimwood J."/>
            <person name="Kramer R."/>
            <person name="Lindquist E."/>
            <person name="Lucas S."/>
            <person name="Salamov A."/>
            <person name="McFadden G.I."/>
            <person name="Lane C.E."/>
            <person name="Keeling P.J."/>
            <person name="Gray M.W."/>
            <person name="Grigoriev I.V."/>
            <person name="Archibald J.M."/>
        </authorList>
    </citation>
    <scope>NUCLEOTIDE SEQUENCE</scope>
    <source>
        <strain evidence="2 4">CCMP2712</strain>
    </source>
</reference>